<dbReference type="AlphaFoldDB" id="A0A3L6S0S4"/>
<dbReference type="PANTHER" id="PTHR35360">
    <property type="entry name" value="OS01G0324125 PROTEIN-RELATED"/>
    <property type="match status" value="1"/>
</dbReference>
<dbReference type="EMBL" id="PQIB02000006">
    <property type="protein sequence ID" value="RLN12505.1"/>
    <property type="molecule type" value="Genomic_DNA"/>
</dbReference>
<reference evidence="2" key="1">
    <citation type="journal article" date="2019" name="Nat. Commun.">
        <title>The genome of broomcorn millet.</title>
        <authorList>
            <person name="Zou C."/>
            <person name="Miki D."/>
            <person name="Li D."/>
            <person name="Tang Q."/>
            <person name="Xiao L."/>
            <person name="Rajput S."/>
            <person name="Deng P."/>
            <person name="Jia W."/>
            <person name="Huang R."/>
            <person name="Zhang M."/>
            <person name="Sun Y."/>
            <person name="Hu J."/>
            <person name="Fu X."/>
            <person name="Schnable P.S."/>
            <person name="Li F."/>
            <person name="Zhang H."/>
            <person name="Feng B."/>
            <person name="Zhu X."/>
            <person name="Liu R."/>
            <person name="Schnable J.C."/>
            <person name="Zhu J.-K."/>
            <person name="Zhang H."/>
        </authorList>
    </citation>
    <scope>NUCLEOTIDE SEQUENCE [LARGE SCALE GENOMIC DNA]</scope>
</reference>
<sequence length="308" mass="35089">MTEMSSSATSPTASYAPAQNLSGCTELVVDQRTIWNMPCIKEDSSDCSSFSVDCWLGSPSGLAMRGSNFPSKIAVEDIEEMRTFLAGMGSSYFCSVFEQCIQHVNLSQLTQNNTYRKFLGIPIEQTVPNTCAIVSSTVCMEVHHRWEYEMLHGSRTFPCIAAAPRKLRSACHRGILRRPDSRPHHRALDTHGPFVGTLWVCPWYHLFDAEKDKDLVYRSGCAQNLPLQEWTEWFFGKDLVGLHSVLCFEYRVRSGQLDVLILDNHAPNGPERWIHFYELEEVHTIRVERMDPPLHLGERTITYPQSSR</sequence>
<protein>
    <submittedName>
        <fullName evidence="1">Uncharacterized protein</fullName>
    </submittedName>
</protein>
<dbReference type="Proteomes" id="UP000275267">
    <property type="component" value="Unassembled WGS sequence"/>
</dbReference>
<name>A0A3L6S0S4_PANMI</name>
<evidence type="ECO:0000313" key="2">
    <source>
        <dbReference type="Proteomes" id="UP000275267"/>
    </source>
</evidence>
<evidence type="ECO:0000313" key="1">
    <source>
        <dbReference type="EMBL" id="RLN12505.1"/>
    </source>
</evidence>
<keyword evidence="2" id="KW-1185">Reference proteome</keyword>
<proteinExistence type="predicted"/>
<organism evidence="1 2">
    <name type="scientific">Panicum miliaceum</name>
    <name type="common">Proso millet</name>
    <name type="synonym">Broomcorn millet</name>
    <dbReference type="NCBI Taxonomy" id="4540"/>
    <lineage>
        <taxon>Eukaryota</taxon>
        <taxon>Viridiplantae</taxon>
        <taxon>Streptophyta</taxon>
        <taxon>Embryophyta</taxon>
        <taxon>Tracheophyta</taxon>
        <taxon>Spermatophyta</taxon>
        <taxon>Magnoliopsida</taxon>
        <taxon>Liliopsida</taxon>
        <taxon>Poales</taxon>
        <taxon>Poaceae</taxon>
        <taxon>PACMAD clade</taxon>
        <taxon>Panicoideae</taxon>
        <taxon>Panicodae</taxon>
        <taxon>Paniceae</taxon>
        <taxon>Panicinae</taxon>
        <taxon>Panicum</taxon>
        <taxon>Panicum sect. Panicum</taxon>
    </lineage>
</organism>
<dbReference type="OrthoDB" id="696348at2759"/>
<accession>A0A3L6S0S4</accession>
<gene>
    <name evidence="1" type="ORF">C2845_PM09G03640</name>
</gene>
<comment type="caution">
    <text evidence="1">The sequence shown here is derived from an EMBL/GenBank/DDBJ whole genome shotgun (WGS) entry which is preliminary data.</text>
</comment>
<dbReference type="PANTHER" id="PTHR35360:SF3">
    <property type="entry name" value="OS07G0492700 PROTEIN"/>
    <property type="match status" value="1"/>
</dbReference>